<dbReference type="KEGG" id="kpd:CW740_05420"/>
<gene>
    <name evidence="1" type="ORF">CW740_05420</name>
</gene>
<protein>
    <submittedName>
        <fullName evidence="1">Uncharacterized protein</fullName>
    </submittedName>
</protein>
<sequence length="408" mass="45951">MSKTLSRSELALIDREGERIKNGLSNLVDDFPNHAKTITGMANWLNANKSTCQRMVETINKAVDGLQVIQSLPGPAGLRGFIELAEKHKVNAKLVEEARSMVVRFENLIYEYSRSHSALKALIKASDKSKQSQGNKTDQRKALFEASRMVTGEQMENLFFACILKENEQDHKFLQQYTLTFFDNCEKTETARPLVIPIGPCEQKLELEKPELISQDDELGSNLGNLSLIEELTSSSVVKSINEFTRGESSVIIPATPDQETGINIAAMKNYPEEQLGPFYGGKKASCVSVQVRTPVKSLYMVCFLERSYAMRSVANAGIYSMNTQLATMITSPDALWYDRFHDEADLVLSSHDANFSEKLKYPMANELVDTLFTVTGCDRKNYAAYLVRVDYPIWSTAYRIYFQYAID</sequence>
<dbReference type="RefSeq" id="WP_106646571.1">
    <property type="nucleotide sequence ID" value="NZ_BMGO01000001.1"/>
</dbReference>
<evidence type="ECO:0000313" key="1">
    <source>
        <dbReference type="EMBL" id="AUD78717.1"/>
    </source>
</evidence>
<dbReference type="AlphaFoldDB" id="A0A2K9ABB9"/>
<dbReference type="EMBL" id="CP025120">
    <property type="protein sequence ID" value="AUD78717.1"/>
    <property type="molecule type" value="Genomic_DNA"/>
</dbReference>
<name>A0A2K9ABB9_9GAMM</name>
<accession>A0A2K9ABB9</accession>
<evidence type="ECO:0000313" key="2">
    <source>
        <dbReference type="Proteomes" id="UP000232693"/>
    </source>
</evidence>
<dbReference type="OrthoDB" id="6188902at2"/>
<dbReference type="Proteomes" id="UP000232693">
    <property type="component" value="Chromosome"/>
</dbReference>
<reference evidence="1 2" key="1">
    <citation type="submission" date="2017-12" db="EMBL/GenBank/DDBJ databases">
        <title>Kangiella profundi FT102 completed genome.</title>
        <authorList>
            <person name="Xu J."/>
            <person name="Wang J."/>
            <person name="Lu Y."/>
        </authorList>
    </citation>
    <scope>NUCLEOTIDE SEQUENCE [LARGE SCALE GENOMIC DNA]</scope>
    <source>
        <strain evidence="1 2">FT102</strain>
    </source>
</reference>
<keyword evidence="2" id="KW-1185">Reference proteome</keyword>
<proteinExistence type="predicted"/>
<organism evidence="1 2">
    <name type="scientific">Kangiella profundi</name>
    <dbReference type="NCBI Taxonomy" id="1561924"/>
    <lineage>
        <taxon>Bacteria</taxon>
        <taxon>Pseudomonadati</taxon>
        <taxon>Pseudomonadota</taxon>
        <taxon>Gammaproteobacteria</taxon>
        <taxon>Kangiellales</taxon>
        <taxon>Kangiellaceae</taxon>
        <taxon>Kangiella</taxon>
    </lineage>
</organism>